<dbReference type="Proteomes" id="UP000555393">
    <property type="component" value="Unassembled WGS sequence"/>
</dbReference>
<dbReference type="SUPFAM" id="SSF56112">
    <property type="entry name" value="Protein kinase-like (PK-like)"/>
    <property type="match status" value="1"/>
</dbReference>
<dbReference type="GO" id="GO:0019748">
    <property type="term" value="P:secondary metabolic process"/>
    <property type="evidence" value="ECO:0007669"/>
    <property type="project" value="InterPro"/>
</dbReference>
<dbReference type="Pfam" id="PF04655">
    <property type="entry name" value="APH_6_hur"/>
    <property type="match status" value="1"/>
</dbReference>
<proteinExistence type="predicted"/>
<name>A0A841LYL7_9HYPH</name>
<dbReference type="EC" id="2.7.1.72" evidence="1"/>
<dbReference type="RefSeq" id="WP_343060996.1">
    <property type="nucleotide sequence ID" value="NZ_JACIIU010000010.1"/>
</dbReference>
<comment type="caution">
    <text evidence="1">The sequence shown here is derived from an EMBL/GenBank/DDBJ whole genome shotgun (WGS) entry which is preliminary data.</text>
</comment>
<reference evidence="1 2" key="1">
    <citation type="submission" date="2020-08" db="EMBL/GenBank/DDBJ databases">
        <title>Genomic Encyclopedia of Type Strains, Phase IV (KMG-IV): sequencing the most valuable type-strain genomes for metagenomic binning, comparative biology and taxonomic classification.</title>
        <authorList>
            <person name="Goeker M."/>
        </authorList>
    </citation>
    <scope>NUCLEOTIDE SEQUENCE [LARGE SCALE GENOMIC DNA]</scope>
    <source>
        <strain evidence="1 2">DSM 22336</strain>
    </source>
</reference>
<accession>A0A841LYL7</accession>
<dbReference type="InterPro" id="IPR006748">
    <property type="entry name" value="NH2Glyco/OHUrea_AB-resist_kin"/>
</dbReference>
<dbReference type="InterPro" id="IPR011009">
    <property type="entry name" value="Kinase-like_dom_sf"/>
</dbReference>
<dbReference type="AlphaFoldDB" id="A0A841LYL7"/>
<keyword evidence="1" id="KW-0418">Kinase</keyword>
<dbReference type="EMBL" id="JACIIU010000010">
    <property type="protein sequence ID" value="MBB6261622.1"/>
    <property type="molecule type" value="Genomic_DNA"/>
</dbReference>
<dbReference type="Gene3D" id="3.90.1200.10">
    <property type="match status" value="1"/>
</dbReference>
<evidence type="ECO:0000313" key="1">
    <source>
        <dbReference type="EMBL" id="MBB6261622.1"/>
    </source>
</evidence>
<dbReference type="GO" id="GO:0050300">
    <property type="term" value="F:aminoglycoside 6-kinase activity"/>
    <property type="evidence" value="ECO:0007669"/>
    <property type="project" value="UniProtKB-EC"/>
</dbReference>
<organism evidence="1 2">
    <name type="scientific">Paenochrobactrum gallinarii</name>
    <dbReference type="NCBI Taxonomy" id="643673"/>
    <lineage>
        <taxon>Bacteria</taxon>
        <taxon>Pseudomonadati</taxon>
        <taxon>Pseudomonadota</taxon>
        <taxon>Alphaproteobacteria</taxon>
        <taxon>Hyphomicrobiales</taxon>
        <taxon>Brucellaceae</taxon>
        <taxon>Paenochrobactrum</taxon>
    </lineage>
</organism>
<keyword evidence="1" id="KW-0808">Transferase</keyword>
<sequence length="281" mass="31747">MMIAPAFPQDWAIQEHALLVETFSSFIWKVRLLNDEIAIVKEIKIFDDDKDELRGAHYLRWHNDGACVRLLDFQDRQMLLEYAGDKTLKQVITEQSDSDATAIAAGVIKDLLARSDKPAPTQLQPLRDRFQSLFEKASSDYLIKPDSFYVKAATMAENLLGNQQNLRVLHGDIHHENIMRSKRGWLVIDPKGLYGDMGFDTANMFYNPLNQTDLTADPARIANMAESFAKALNQSPRHILDYAVIYGALSASWHANDGNNADEAEELMVASAILDTSNHYF</sequence>
<gene>
    <name evidence="1" type="ORF">FHS77_002181</name>
</gene>
<protein>
    <submittedName>
        <fullName evidence="1">Streptomycin 6-kinase</fullName>
        <ecNumber evidence="1">2.7.1.72</ecNumber>
    </submittedName>
</protein>
<keyword evidence="2" id="KW-1185">Reference proteome</keyword>
<evidence type="ECO:0000313" key="2">
    <source>
        <dbReference type="Proteomes" id="UP000555393"/>
    </source>
</evidence>